<evidence type="ECO:0000313" key="2">
    <source>
        <dbReference type="EMBL" id="MEQ2192111.1"/>
    </source>
</evidence>
<organism evidence="2 3">
    <name type="scientific">Xenoophorus captivus</name>
    <dbReference type="NCBI Taxonomy" id="1517983"/>
    <lineage>
        <taxon>Eukaryota</taxon>
        <taxon>Metazoa</taxon>
        <taxon>Chordata</taxon>
        <taxon>Craniata</taxon>
        <taxon>Vertebrata</taxon>
        <taxon>Euteleostomi</taxon>
        <taxon>Actinopterygii</taxon>
        <taxon>Neopterygii</taxon>
        <taxon>Teleostei</taxon>
        <taxon>Neoteleostei</taxon>
        <taxon>Acanthomorphata</taxon>
        <taxon>Ovalentaria</taxon>
        <taxon>Atherinomorphae</taxon>
        <taxon>Cyprinodontiformes</taxon>
        <taxon>Goodeidae</taxon>
        <taxon>Xenoophorus</taxon>
    </lineage>
</organism>
<name>A0ABV0Q9E9_9TELE</name>
<evidence type="ECO:0000313" key="3">
    <source>
        <dbReference type="Proteomes" id="UP001434883"/>
    </source>
</evidence>
<sequence length="171" mass="19364">MGMLFLVCDFQFSSKLRFLGSNQKMDYNFWKHCTGSLFCVTPPPLSDTESNEPNKSALIHCSPRSGDQEVFLPLLPSCWKFASSPRGKKRDLRRSAAWTQERKDATSERTHCIEGGQSQSIYKPSLGRPSTFTSPISYQRVTTQDVSRRCPPSSPSIESCDKEYPPSLCRR</sequence>
<proteinExistence type="predicted"/>
<evidence type="ECO:0000256" key="1">
    <source>
        <dbReference type="SAM" id="MobiDB-lite"/>
    </source>
</evidence>
<comment type="caution">
    <text evidence="2">The sequence shown here is derived from an EMBL/GenBank/DDBJ whole genome shotgun (WGS) entry which is preliminary data.</text>
</comment>
<dbReference type="EMBL" id="JAHRIN010001795">
    <property type="protein sequence ID" value="MEQ2192111.1"/>
    <property type="molecule type" value="Genomic_DNA"/>
</dbReference>
<dbReference type="Proteomes" id="UP001434883">
    <property type="component" value="Unassembled WGS sequence"/>
</dbReference>
<protein>
    <submittedName>
        <fullName evidence="2">Uncharacterized protein</fullName>
    </submittedName>
</protein>
<feature type="region of interest" description="Disordered" evidence="1">
    <location>
        <begin position="143"/>
        <end position="171"/>
    </location>
</feature>
<accession>A0ABV0Q9E9</accession>
<reference evidence="2 3" key="1">
    <citation type="submission" date="2021-06" db="EMBL/GenBank/DDBJ databases">
        <authorList>
            <person name="Palmer J.M."/>
        </authorList>
    </citation>
    <scope>NUCLEOTIDE SEQUENCE [LARGE SCALE GENOMIC DNA]</scope>
    <source>
        <strain evidence="2 3">XC_2019</strain>
        <tissue evidence="2">Muscle</tissue>
    </source>
</reference>
<feature type="region of interest" description="Disordered" evidence="1">
    <location>
        <begin position="84"/>
        <end position="111"/>
    </location>
</feature>
<gene>
    <name evidence="2" type="ORF">XENOCAPTIV_007081</name>
</gene>
<keyword evidence="3" id="KW-1185">Reference proteome</keyword>
<feature type="compositionally biased region" description="Basic and acidic residues" evidence="1">
    <location>
        <begin position="100"/>
        <end position="111"/>
    </location>
</feature>